<dbReference type="PROSITE" id="PS51387">
    <property type="entry name" value="FAD_PCMH"/>
    <property type="match status" value="1"/>
</dbReference>
<dbReference type="InterPro" id="IPR012951">
    <property type="entry name" value="BBE"/>
</dbReference>
<dbReference type="InParanoid" id="A8NYV1"/>
<comment type="caution">
    <text evidence="7">The sequence shown here is derived from an EMBL/GenBank/DDBJ whole genome shotgun (WGS) entry which is preliminary data.</text>
</comment>
<dbReference type="InterPro" id="IPR006094">
    <property type="entry name" value="Oxid_FAD_bind_N"/>
</dbReference>
<dbReference type="SUPFAM" id="SSF56176">
    <property type="entry name" value="FAD-binding/transporter-associated domain-like"/>
    <property type="match status" value="1"/>
</dbReference>
<evidence type="ECO:0000256" key="4">
    <source>
        <dbReference type="ARBA" id="ARBA00023002"/>
    </source>
</evidence>
<dbReference type="GO" id="GO:0016491">
    <property type="term" value="F:oxidoreductase activity"/>
    <property type="evidence" value="ECO:0007669"/>
    <property type="project" value="UniProtKB-KW"/>
</dbReference>
<dbReference type="InterPro" id="IPR036318">
    <property type="entry name" value="FAD-bd_PCMH-like_sf"/>
</dbReference>
<dbReference type="EMBL" id="AACS02000005">
    <property type="protein sequence ID" value="EAU84447.2"/>
    <property type="molecule type" value="Genomic_DNA"/>
</dbReference>
<evidence type="ECO:0000259" key="6">
    <source>
        <dbReference type="PROSITE" id="PS51387"/>
    </source>
</evidence>
<evidence type="ECO:0000313" key="8">
    <source>
        <dbReference type="Proteomes" id="UP000001861"/>
    </source>
</evidence>
<keyword evidence="8" id="KW-1185">Reference proteome</keyword>
<dbReference type="InterPro" id="IPR050416">
    <property type="entry name" value="FAD-linked_Oxidoreductase"/>
</dbReference>
<comment type="similarity">
    <text evidence="1">Belongs to the oxygen-dependent FAD-linked oxidoreductase family.</text>
</comment>
<gene>
    <name evidence="7" type="ORF">CC1G_01443</name>
</gene>
<evidence type="ECO:0000256" key="1">
    <source>
        <dbReference type="ARBA" id="ARBA00005466"/>
    </source>
</evidence>
<dbReference type="Gene3D" id="3.40.462.20">
    <property type="match status" value="1"/>
</dbReference>
<feature type="chain" id="PRO_5002724903" description="FAD-binding PCMH-type domain-containing protein" evidence="5">
    <location>
        <begin position="21"/>
        <end position="489"/>
    </location>
</feature>
<organism evidence="7 8">
    <name type="scientific">Coprinopsis cinerea (strain Okayama-7 / 130 / ATCC MYA-4618 / FGSC 9003)</name>
    <name type="common">Inky cap fungus</name>
    <name type="synonym">Hormographiella aspergillata</name>
    <dbReference type="NCBI Taxonomy" id="240176"/>
    <lineage>
        <taxon>Eukaryota</taxon>
        <taxon>Fungi</taxon>
        <taxon>Dikarya</taxon>
        <taxon>Basidiomycota</taxon>
        <taxon>Agaricomycotina</taxon>
        <taxon>Agaricomycetes</taxon>
        <taxon>Agaricomycetidae</taxon>
        <taxon>Agaricales</taxon>
        <taxon>Agaricineae</taxon>
        <taxon>Psathyrellaceae</taxon>
        <taxon>Coprinopsis</taxon>
    </lineage>
</organism>
<sequence>MQLLGSLSVLLLNLLPLVLAWPFQHIPTCREIARAISSSSDVYYPGHYLYVKGISHWASSSNQQSACVVEVGTPEDIAVILQIVAKNKTPFAVKGGGHATNPGASSTEGVHISMYRFSDVRYDADSQTAEVGAGLVWDDVYAALELHGVNVVGGRVPGVGVAGFTLGGGYSWLTNQYGLTVDTLVSFELVKPDGEVITVTEASDPELFFGLKGGMNNFGIVTKFVLKTFPQGRVWGGLTLYGRSQWSRVTEATSAFSFNVTDPKASIIASYQVVAGVPSVGLLAFYDGPTPPPGIFDAFEEIPHLLRNVKTKSFSDLIKSFPADATYGQRGIFHTASVDVAYSTNFIDAVANETLYWGARLPLGTGIFLSYAIEPFLPTIYGHNSDRTAFPFSRSSAISPLNVYYSWILPTHDGLFHEAMRRTVGQIRDAAFADGQSGVMEAPLYPNYAMFDTPVEQVYGNHLSELQTLKRRIDPDNVMGLAGGFKIPL</sequence>
<dbReference type="Proteomes" id="UP000001861">
    <property type="component" value="Unassembled WGS sequence"/>
</dbReference>
<feature type="signal peptide" evidence="5">
    <location>
        <begin position="1"/>
        <end position="20"/>
    </location>
</feature>
<reference evidence="7 8" key="1">
    <citation type="journal article" date="2010" name="Proc. Natl. Acad. Sci. U.S.A.">
        <title>Insights into evolution of multicellular fungi from the assembled chromosomes of the mushroom Coprinopsis cinerea (Coprinus cinereus).</title>
        <authorList>
            <person name="Stajich J.E."/>
            <person name="Wilke S.K."/>
            <person name="Ahren D."/>
            <person name="Au C.H."/>
            <person name="Birren B.W."/>
            <person name="Borodovsky M."/>
            <person name="Burns C."/>
            <person name="Canback B."/>
            <person name="Casselton L.A."/>
            <person name="Cheng C.K."/>
            <person name="Deng J."/>
            <person name="Dietrich F.S."/>
            <person name="Fargo D.C."/>
            <person name="Farman M.L."/>
            <person name="Gathman A.C."/>
            <person name="Goldberg J."/>
            <person name="Guigo R."/>
            <person name="Hoegger P.J."/>
            <person name="Hooker J.B."/>
            <person name="Huggins A."/>
            <person name="James T.Y."/>
            <person name="Kamada T."/>
            <person name="Kilaru S."/>
            <person name="Kodira C."/>
            <person name="Kues U."/>
            <person name="Kupfer D."/>
            <person name="Kwan H.S."/>
            <person name="Lomsadze A."/>
            <person name="Li W."/>
            <person name="Lilly W.W."/>
            <person name="Ma L.J."/>
            <person name="Mackey A.J."/>
            <person name="Manning G."/>
            <person name="Martin F."/>
            <person name="Muraguchi H."/>
            <person name="Natvig D.O."/>
            <person name="Palmerini H."/>
            <person name="Ramesh M.A."/>
            <person name="Rehmeyer C.J."/>
            <person name="Roe B.A."/>
            <person name="Shenoy N."/>
            <person name="Stanke M."/>
            <person name="Ter-Hovhannisyan V."/>
            <person name="Tunlid A."/>
            <person name="Velagapudi R."/>
            <person name="Vision T.J."/>
            <person name="Zeng Q."/>
            <person name="Zolan M.E."/>
            <person name="Pukkila P.J."/>
        </authorList>
    </citation>
    <scope>NUCLEOTIDE SEQUENCE [LARGE SCALE GENOMIC DNA]</scope>
    <source>
        <strain evidence="8">Okayama-7 / 130 / ATCC MYA-4618 / FGSC 9003</strain>
    </source>
</reference>
<dbReference type="PANTHER" id="PTHR42973:SF13">
    <property type="entry name" value="FAD-BINDING PCMH-TYPE DOMAIN-CONTAINING PROTEIN"/>
    <property type="match status" value="1"/>
</dbReference>
<evidence type="ECO:0000313" key="7">
    <source>
        <dbReference type="EMBL" id="EAU84447.2"/>
    </source>
</evidence>
<dbReference type="PANTHER" id="PTHR42973">
    <property type="entry name" value="BINDING OXIDOREDUCTASE, PUTATIVE (AFU_ORTHOLOGUE AFUA_1G17690)-RELATED"/>
    <property type="match status" value="1"/>
</dbReference>
<dbReference type="STRING" id="240176.A8NYV1"/>
<evidence type="ECO:0000256" key="3">
    <source>
        <dbReference type="ARBA" id="ARBA00022827"/>
    </source>
</evidence>
<keyword evidence="4" id="KW-0560">Oxidoreductase</keyword>
<evidence type="ECO:0000256" key="2">
    <source>
        <dbReference type="ARBA" id="ARBA00022630"/>
    </source>
</evidence>
<proteinExistence type="inferred from homology"/>
<dbReference type="Gene3D" id="3.30.43.10">
    <property type="entry name" value="Uridine Diphospho-n-acetylenolpyruvylglucosamine Reductase, domain 2"/>
    <property type="match status" value="1"/>
</dbReference>
<dbReference type="InterPro" id="IPR016167">
    <property type="entry name" value="FAD-bd_PCMH_sub1"/>
</dbReference>
<dbReference type="GO" id="GO:0071949">
    <property type="term" value="F:FAD binding"/>
    <property type="evidence" value="ECO:0007669"/>
    <property type="project" value="InterPro"/>
</dbReference>
<evidence type="ECO:0000256" key="5">
    <source>
        <dbReference type="SAM" id="SignalP"/>
    </source>
</evidence>
<keyword evidence="3" id="KW-0274">FAD</keyword>
<dbReference type="eggNOG" id="KOG1231">
    <property type="taxonomic scope" value="Eukaryota"/>
</dbReference>
<keyword evidence="5" id="KW-0732">Signal</keyword>
<name>A8NYV1_COPC7</name>
<dbReference type="AlphaFoldDB" id="A8NYV1"/>
<dbReference type="Gene3D" id="3.30.465.10">
    <property type="match status" value="1"/>
</dbReference>
<dbReference type="HOGENOM" id="CLU_018354_1_0_1"/>
<dbReference type="KEGG" id="cci:CC1G_01443"/>
<protein>
    <recommendedName>
        <fullName evidence="6">FAD-binding PCMH-type domain-containing protein</fullName>
    </recommendedName>
</protein>
<feature type="domain" description="FAD-binding PCMH-type" evidence="6">
    <location>
        <begin position="61"/>
        <end position="231"/>
    </location>
</feature>
<accession>A8NYV1</accession>
<dbReference type="InterPro" id="IPR016166">
    <property type="entry name" value="FAD-bd_PCMH"/>
</dbReference>
<dbReference type="OMA" id="HTSNPGF"/>
<dbReference type="Pfam" id="PF01565">
    <property type="entry name" value="FAD_binding_4"/>
    <property type="match status" value="1"/>
</dbReference>
<dbReference type="VEuPathDB" id="FungiDB:CC1G_01443"/>
<dbReference type="Pfam" id="PF08031">
    <property type="entry name" value="BBE"/>
    <property type="match status" value="1"/>
</dbReference>
<keyword evidence="2" id="KW-0285">Flavoprotein</keyword>
<dbReference type="OrthoDB" id="2151789at2759"/>
<dbReference type="RefSeq" id="XP_001837531.2">
    <property type="nucleotide sequence ID" value="XM_001837479.2"/>
</dbReference>
<dbReference type="GeneID" id="6014088"/>
<dbReference type="InterPro" id="IPR016169">
    <property type="entry name" value="FAD-bd_PCMH_sub2"/>
</dbReference>